<gene>
    <name evidence="6" type="ORF">UV8b_01200</name>
</gene>
<keyword evidence="2" id="KW-0805">Transcription regulation</keyword>
<reference evidence="6" key="1">
    <citation type="submission" date="2020-03" db="EMBL/GenBank/DDBJ databases">
        <title>A mixture of massive structural variations and highly conserved coding sequences in Ustilaginoidea virens genome.</title>
        <authorList>
            <person name="Zhang K."/>
            <person name="Zhao Z."/>
            <person name="Zhang Z."/>
            <person name="Li Y."/>
            <person name="Hsiang T."/>
            <person name="Sun W."/>
        </authorList>
    </citation>
    <scope>NUCLEOTIDE SEQUENCE</scope>
    <source>
        <strain evidence="6">UV-8b</strain>
    </source>
</reference>
<dbReference type="EMBL" id="CP072753">
    <property type="protein sequence ID" value="QUC16959.1"/>
    <property type="molecule type" value="Genomic_DNA"/>
</dbReference>
<feature type="region of interest" description="Disordered" evidence="4">
    <location>
        <begin position="223"/>
        <end position="281"/>
    </location>
</feature>
<dbReference type="PANTHER" id="PTHR23326">
    <property type="entry name" value="CCR4 NOT-RELATED"/>
    <property type="match status" value="1"/>
</dbReference>
<proteinExistence type="inferred from homology"/>
<dbReference type="GeneID" id="66061978"/>
<accession>A0A8E5HKA5</accession>
<evidence type="ECO:0000256" key="3">
    <source>
        <dbReference type="ARBA" id="ARBA00023163"/>
    </source>
</evidence>
<organism evidence="6 7">
    <name type="scientific">Ustilaginoidea virens</name>
    <name type="common">Rice false smut fungus</name>
    <name type="synonym">Villosiclava virens</name>
    <dbReference type="NCBI Taxonomy" id="1159556"/>
    <lineage>
        <taxon>Eukaryota</taxon>
        <taxon>Fungi</taxon>
        <taxon>Dikarya</taxon>
        <taxon>Ascomycota</taxon>
        <taxon>Pezizomycotina</taxon>
        <taxon>Sordariomycetes</taxon>
        <taxon>Hypocreomycetidae</taxon>
        <taxon>Hypocreales</taxon>
        <taxon>Clavicipitaceae</taxon>
        <taxon>Ustilaginoidea</taxon>
    </lineage>
</organism>
<feature type="compositionally biased region" description="Polar residues" evidence="4">
    <location>
        <begin position="143"/>
        <end position="173"/>
    </location>
</feature>
<dbReference type="OrthoDB" id="258627at2759"/>
<feature type="compositionally biased region" description="Basic and acidic residues" evidence="4">
    <location>
        <begin position="242"/>
        <end position="259"/>
    </location>
</feature>
<feature type="region of interest" description="Disordered" evidence="4">
    <location>
        <begin position="1"/>
        <end position="44"/>
    </location>
</feature>
<dbReference type="InterPro" id="IPR038635">
    <property type="entry name" value="CCR4-NOT_su2/3/5_C_sf"/>
</dbReference>
<comment type="similarity">
    <text evidence="1">Belongs to the CNOT2/3/5 family.</text>
</comment>
<feature type="domain" description="NOT2/NOT3/NOT5 C-terminal" evidence="5">
    <location>
        <begin position="355"/>
        <end position="476"/>
    </location>
</feature>
<feature type="region of interest" description="Disordered" evidence="4">
    <location>
        <begin position="74"/>
        <end position="190"/>
    </location>
</feature>
<dbReference type="Proteomes" id="UP000027002">
    <property type="component" value="Chromosome 1"/>
</dbReference>
<protein>
    <recommendedName>
        <fullName evidence="5">NOT2/NOT3/NOT5 C-terminal domain-containing protein</fullName>
    </recommendedName>
</protein>
<feature type="compositionally biased region" description="Low complexity" evidence="4">
    <location>
        <begin position="93"/>
        <end position="120"/>
    </location>
</feature>
<sequence>MMNRPGTVPQSLRGMPVNFGGQQQSQQPGRAVSNRLPNGKIANNGSGWAFGGNVPMGGVGFQNQTRQLGGNVSFAQSLSGSQPATPLDLSEFPSLSNNSQSNNANPASMWSSGGSRSLSGPVQRNQSTPVSSQQGGQEDLFSAPSSRLPSNQGSFRFGNQSNLASAPQGQPSSVDDFPPLNRSGNADLASDRSGNLMSLAFKSQHGASIMHRGNGLLNALSANSRASDARSPPGIGSTTRVQDQKRLGADEENRQKSTLRDIGLGKPRTVDGTSSSVLGAIGNDEASAKLRDEKESQAPEAVDPLAGMAPVDKWGIKGLRTLMNNYPDYHAMVVGMDPSSMGLDTNSQDLISTQVYSLFDDAPPRPTVNGHRVRLPDCYNVTNVQPFESKIQNFNDDTLFWIFYSFPADAKQQMAAAELHSRNWRWHKKHQIWLTKDEHMTPQILSPNHERGFYIVWDIDQWRKDRRELNLFYGDLDTTLSQAPTIP</sequence>
<feature type="compositionally biased region" description="Polar residues" evidence="4">
    <location>
        <begin position="122"/>
        <end position="136"/>
    </location>
</feature>
<dbReference type="Pfam" id="PF04153">
    <property type="entry name" value="NOT2_3_5_C"/>
    <property type="match status" value="1"/>
</dbReference>
<keyword evidence="7" id="KW-1185">Reference proteome</keyword>
<dbReference type="RefSeq" id="XP_042994632.1">
    <property type="nucleotide sequence ID" value="XM_043138698.1"/>
</dbReference>
<dbReference type="GO" id="GO:0030015">
    <property type="term" value="C:CCR4-NOT core complex"/>
    <property type="evidence" value="ECO:0007669"/>
    <property type="project" value="InterPro"/>
</dbReference>
<keyword evidence="3" id="KW-0804">Transcription</keyword>
<evidence type="ECO:0000259" key="5">
    <source>
        <dbReference type="Pfam" id="PF04153"/>
    </source>
</evidence>
<name>A0A8E5HKA5_USTVR</name>
<feature type="compositionally biased region" description="Polar residues" evidence="4">
    <location>
        <begin position="74"/>
        <end position="84"/>
    </location>
</feature>
<dbReference type="InterPro" id="IPR007282">
    <property type="entry name" value="NOT2/3/5_C"/>
</dbReference>
<dbReference type="GO" id="GO:0000289">
    <property type="term" value="P:nuclear-transcribed mRNA poly(A) tail shortening"/>
    <property type="evidence" value="ECO:0007669"/>
    <property type="project" value="UniProtKB-ARBA"/>
</dbReference>
<dbReference type="Gene3D" id="2.30.30.1020">
    <property type="entry name" value="CCR4-NOT complex subunit 2/3/5, C-terminal domain"/>
    <property type="match status" value="1"/>
</dbReference>
<evidence type="ECO:0000256" key="1">
    <source>
        <dbReference type="ARBA" id="ARBA00007682"/>
    </source>
</evidence>
<evidence type="ECO:0000256" key="4">
    <source>
        <dbReference type="SAM" id="MobiDB-lite"/>
    </source>
</evidence>
<evidence type="ECO:0000313" key="6">
    <source>
        <dbReference type="EMBL" id="QUC16959.1"/>
    </source>
</evidence>
<evidence type="ECO:0000313" key="7">
    <source>
        <dbReference type="Proteomes" id="UP000027002"/>
    </source>
</evidence>
<dbReference type="AlphaFoldDB" id="A0A8E5HKA5"/>
<dbReference type="KEGG" id="uvi:66061978"/>
<dbReference type="GO" id="GO:0006355">
    <property type="term" value="P:regulation of DNA-templated transcription"/>
    <property type="evidence" value="ECO:0007669"/>
    <property type="project" value="InterPro"/>
</dbReference>
<evidence type="ECO:0000256" key="2">
    <source>
        <dbReference type="ARBA" id="ARBA00023015"/>
    </source>
</evidence>
<dbReference type="InterPro" id="IPR040168">
    <property type="entry name" value="Not2/3/5"/>
</dbReference>